<accession>A0A2K2DC97</accession>
<feature type="non-terminal residue" evidence="1">
    <location>
        <position position="1"/>
    </location>
</feature>
<reference evidence="1 2" key="1">
    <citation type="journal article" date="2010" name="Nature">
        <title>Genome sequencing and analysis of the model grass Brachypodium distachyon.</title>
        <authorList>
            <consortium name="International Brachypodium Initiative"/>
        </authorList>
    </citation>
    <scope>NUCLEOTIDE SEQUENCE [LARGE SCALE GENOMIC DNA]</scope>
    <source>
        <strain evidence="1 2">Bd21</strain>
    </source>
</reference>
<gene>
    <name evidence="1" type="ORF">BRADI_2g36893v3</name>
</gene>
<evidence type="ECO:0000313" key="3">
    <source>
        <dbReference type="Proteomes" id="UP000008810"/>
    </source>
</evidence>
<name>A0A2K2DC97_BRADI</name>
<dbReference type="EnsemblPlants" id="PNT71889">
    <property type="protein sequence ID" value="PNT71889"/>
    <property type="gene ID" value="BRADI_2g36893v3"/>
</dbReference>
<reference evidence="1" key="2">
    <citation type="submission" date="2017-06" db="EMBL/GenBank/DDBJ databases">
        <title>WGS assembly of Brachypodium distachyon.</title>
        <authorList>
            <consortium name="The International Brachypodium Initiative"/>
            <person name="Lucas S."/>
            <person name="Harmon-Smith M."/>
            <person name="Lail K."/>
            <person name="Tice H."/>
            <person name="Grimwood J."/>
            <person name="Bruce D."/>
            <person name="Barry K."/>
            <person name="Shu S."/>
            <person name="Lindquist E."/>
            <person name="Wang M."/>
            <person name="Pitluck S."/>
            <person name="Vogel J.P."/>
            <person name="Garvin D.F."/>
            <person name="Mockler T.C."/>
            <person name="Schmutz J."/>
            <person name="Rokhsar D."/>
            <person name="Bevan M.W."/>
        </authorList>
    </citation>
    <scope>NUCLEOTIDE SEQUENCE</scope>
    <source>
        <strain evidence="1">Bd21</strain>
    </source>
</reference>
<sequence length="109" mass="11916">IPRDVNWHYSTPIILARGCARAAAVARALHRPLPPAALQEVRPSPSPPPDLLRRLAVRVALAAACFLAKLHGWLPSKKSATVSPRPDLKDILNDYLLACMSGQVYMKES</sequence>
<dbReference type="InParanoid" id="A0A2K2DC97"/>
<dbReference type="EMBL" id="CM000881">
    <property type="protein sequence ID" value="PNT71889.1"/>
    <property type="molecule type" value="Genomic_DNA"/>
</dbReference>
<keyword evidence="3" id="KW-1185">Reference proteome</keyword>
<dbReference type="Proteomes" id="UP000008810">
    <property type="component" value="Chromosome 2"/>
</dbReference>
<dbReference type="Gramene" id="PNT71889">
    <property type="protein sequence ID" value="PNT71889"/>
    <property type="gene ID" value="BRADI_2g36893v3"/>
</dbReference>
<dbReference type="ExpressionAtlas" id="A0A2K2DC97">
    <property type="expression patterns" value="baseline"/>
</dbReference>
<proteinExistence type="predicted"/>
<protein>
    <submittedName>
        <fullName evidence="1 2">Uncharacterized protein</fullName>
    </submittedName>
</protein>
<reference evidence="2" key="3">
    <citation type="submission" date="2018-08" db="UniProtKB">
        <authorList>
            <consortium name="EnsemblPlants"/>
        </authorList>
    </citation>
    <scope>IDENTIFICATION</scope>
    <source>
        <strain evidence="2">cv. Bd21</strain>
    </source>
</reference>
<dbReference type="AlphaFoldDB" id="A0A2K2DC97"/>
<evidence type="ECO:0000313" key="2">
    <source>
        <dbReference type="EnsemblPlants" id="PNT71889"/>
    </source>
</evidence>
<organism evidence="1">
    <name type="scientific">Brachypodium distachyon</name>
    <name type="common">Purple false brome</name>
    <name type="synonym">Trachynia distachya</name>
    <dbReference type="NCBI Taxonomy" id="15368"/>
    <lineage>
        <taxon>Eukaryota</taxon>
        <taxon>Viridiplantae</taxon>
        <taxon>Streptophyta</taxon>
        <taxon>Embryophyta</taxon>
        <taxon>Tracheophyta</taxon>
        <taxon>Spermatophyta</taxon>
        <taxon>Magnoliopsida</taxon>
        <taxon>Liliopsida</taxon>
        <taxon>Poales</taxon>
        <taxon>Poaceae</taxon>
        <taxon>BOP clade</taxon>
        <taxon>Pooideae</taxon>
        <taxon>Stipodae</taxon>
        <taxon>Brachypodieae</taxon>
        <taxon>Brachypodium</taxon>
    </lineage>
</organism>
<evidence type="ECO:0000313" key="1">
    <source>
        <dbReference type="EMBL" id="PNT71889.1"/>
    </source>
</evidence>